<evidence type="ECO:0000259" key="1">
    <source>
        <dbReference type="Pfam" id="PF08241"/>
    </source>
</evidence>
<dbReference type="GO" id="GO:0008757">
    <property type="term" value="F:S-adenosylmethionine-dependent methyltransferase activity"/>
    <property type="evidence" value="ECO:0007669"/>
    <property type="project" value="InterPro"/>
</dbReference>
<keyword evidence="3" id="KW-0489">Methyltransferase</keyword>
<keyword evidence="5" id="KW-1185">Reference proteome</keyword>
<gene>
    <name evidence="3" type="ORF">DO021_14870</name>
    <name evidence="2" type="ORF">EYB58_04655</name>
</gene>
<dbReference type="Gene3D" id="3.40.50.150">
    <property type="entry name" value="Vaccinia Virus protein VP39"/>
    <property type="match status" value="1"/>
</dbReference>
<name>A0A328FDV1_9BACT</name>
<dbReference type="OrthoDB" id="5419754at2"/>
<dbReference type="Pfam" id="PF08241">
    <property type="entry name" value="Methyltransf_11"/>
    <property type="match status" value="1"/>
</dbReference>
<organism evidence="3 4">
    <name type="scientific">Desulfobacter hydrogenophilus</name>
    <dbReference type="NCBI Taxonomy" id="2291"/>
    <lineage>
        <taxon>Bacteria</taxon>
        <taxon>Pseudomonadati</taxon>
        <taxon>Thermodesulfobacteriota</taxon>
        <taxon>Desulfobacteria</taxon>
        <taxon>Desulfobacterales</taxon>
        <taxon>Desulfobacteraceae</taxon>
        <taxon>Desulfobacter</taxon>
    </lineage>
</organism>
<keyword evidence="3" id="KW-0808">Transferase</keyword>
<evidence type="ECO:0000313" key="5">
    <source>
        <dbReference type="Proteomes" id="UP000293902"/>
    </source>
</evidence>
<reference evidence="2 5" key="2">
    <citation type="submission" date="2019-02" db="EMBL/GenBank/DDBJ databases">
        <title>Complete genome sequence of Desulfobacter hydrogenophilus AcRS1.</title>
        <authorList>
            <person name="Marietou A."/>
            <person name="Lund M.B."/>
            <person name="Marshall I.P.G."/>
            <person name="Schreiber L."/>
            <person name="Jorgensen B."/>
        </authorList>
    </citation>
    <scope>NUCLEOTIDE SEQUENCE [LARGE SCALE GENOMIC DNA]</scope>
    <source>
        <strain evidence="2 5">AcRS1</strain>
    </source>
</reference>
<proteinExistence type="predicted"/>
<evidence type="ECO:0000313" key="4">
    <source>
        <dbReference type="Proteomes" id="UP000248798"/>
    </source>
</evidence>
<evidence type="ECO:0000313" key="3">
    <source>
        <dbReference type="EMBL" id="RAM01215.1"/>
    </source>
</evidence>
<dbReference type="CDD" id="cd02440">
    <property type="entry name" value="AdoMet_MTases"/>
    <property type="match status" value="1"/>
</dbReference>
<dbReference type="EMBL" id="CP036313">
    <property type="protein sequence ID" value="QBH12274.1"/>
    <property type="molecule type" value="Genomic_DNA"/>
</dbReference>
<dbReference type="PANTHER" id="PTHR42912">
    <property type="entry name" value="METHYLTRANSFERASE"/>
    <property type="match status" value="1"/>
</dbReference>
<dbReference type="InterPro" id="IPR013216">
    <property type="entry name" value="Methyltransf_11"/>
</dbReference>
<protein>
    <submittedName>
        <fullName evidence="3">Class I SAM-dependent methyltransferase</fullName>
    </submittedName>
</protein>
<accession>A0A328FDV1</accession>
<sequence length="220" mass="24571">MKENLLELQEATLGQDKWFAEGSQAENEVEKYYNAWGKDYEDSVKSWDYDAPEKAAALLKKYMQVDGTVCDAGCGSGLTGEALNASGFKSVVGFDLSPDFAAVAKEKGVYEDVHIVNMHEKPFCYSDNQFANLICIGTLTYVQNVPDVVREFARIAKPGGMVIFSHRTDMIDDEFTGELEAIKADKVLEEVLVSDPKPYLPGNKDFSDKIKIVYYAYRVL</sequence>
<dbReference type="Proteomes" id="UP000293902">
    <property type="component" value="Chromosome"/>
</dbReference>
<dbReference type="GO" id="GO:0032259">
    <property type="term" value="P:methylation"/>
    <property type="evidence" value="ECO:0007669"/>
    <property type="project" value="UniProtKB-KW"/>
</dbReference>
<dbReference type="EMBL" id="QLNI01000030">
    <property type="protein sequence ID" value="RAM01215.1"/>
    <property type="molecule type" value="Genomic_DNA"/>
</dbReference>
<dbReference type="InterPro" id="IPR050508">
    <property type="entry name" value="Methyltransf_Superfamily"/>
</dbReference>
<dbReference type="Proteomes" id="UP000248798">
    <property type="component" value="Unassembled WGS sequence"/>
</dbReference>
<feature type="domain" description="Methyltransferase type 11" evidence="1">
    <location>
        <begin position="71"/>
        <end position="164"/>
    </location>
</feature>
<dbReference type="InterPro" id="IPR029063">
    <property type="entry name" value="SAM-dependent_MTases_sf"/>
</dbReference>
<reference evidence="3 4" key="1">
    <citation type="submission" date="2018-06" db="EMBL/GenBank/DDBJ databases">
        <title>Complete Genome Sequence of Desulfobacter hydrogenophilus (DSM3380).</title>
        <authorList>
            <person name="Marietou A."/>
            <person name="Schreiber L."/>
            <person name="Marshall I."/>
            <person name="Jorgensen B."/>
        </authorList>
    </citation>
    <scope>NUCLEOTIDE SEQUENCE [LARGE SCALE GENOMIC DNA]</scope>
    <source>
        <strain evidence="3 4">DSM 3380</strain>
    </source>
</reference>
<dbReference type="SUPFAM" id="SSF53335">
    <property type="entry name" value="S-adenosyl-L-methionine-dependent methyltransferases"/>
    <property type="match status" value="1"/>
</dbReference>
<evidence type="ECO:0000313" key="2">
    <source>
        <dbReference type="EMBL" id="QBH12274.1"/>
    </source>
</evidence>
<dbReference type="AlphaFoldDB" id="A0A328FDV1"/>
<dbReference type="PANTHER" id="PTHR42912:SF93">
    <property type="entry name" value="N6-ADENOSINE-METHYLTRANSFERASE TMT1A"/>
    <property type="match status" value="1"/>
</dbReference>